<proteinExistence type="inferred from homology"/>
<dbReference type="CDD" id="cd13959">
    <property type="entry name" value="PT_UbiA_COQ2"/>
    <property type="match status" value="1"/>
</dbReference>
<feature type="transmembrane region" description="Helical" evidence="11">
    <location>
        <begin position="46"/>
        <end position="64"/>
    </location>
</feature>
<comment type="subcellular location">
    <subcellularLocation>
        <location evidence="2">Membrane</location>
        <topology evidence="2">Multi-pass membrane protein</topology>
    </subcellularLocation>
</comment>
<dbReference type="Proteomes" id="UP001174936">
    <property type="component" value="Unassembled WGS sequence"/>
</dbReference>
<dbReference type="FunFam" id="1.20.120.1780:FF:000001">
    <property type="entry name" value="4-hydroxybenzoate octaprenyltransferase"/>
    <property type="match status" value="1"/>
</dbReference>
<feature type="transmembrane region" description="Helical" evidence="11">
    <location>
        <begin position="76"/>
        <end position="98"/>
    </location>
</feature>
<evidence type="ECO:0000256" key="5">
    <source>
        <dbReference type="ARBA" id="ARBA00022679"/>
    </source>
</evidence>
<organism evidence="12 13">
    <name type="scientific">Cercophora newfieldiana</name>
    <dbReference type="NCBI Taxonomy" id="92897"/>
    <lineage>
        <taxon>Eukaryota</taxon>
        <taxon>Fungi</taxon>
        <taxon>Dikarya</taxon>
        <taxon>Ascomycota</taxon>
        <taxon>Pezizomycotina</taxon>
        <taxon>Sordariomycetes</taxon>
        <taxon>Sordariomycetidae</taxon>
        <taxon>Sordariales</taxon>
        <taxon>Lasiosphaeriaceae</taxon>
        <taxon>Cercophora</taxon>
    </lineage>
</organism>
<evidence type="ECO:0000256" key="3">
    <source>
        <dbReference type="ARBA" id="ARBA00004721"/>
    </source>
</evidence>
<evidence type="ECO:0000256" key="1">
    <source>
        <dbReference type="ARBA" id="ARBA00001946"/>
    </source>
</evidence>
<dbReference type="PANTHER" id="PTHR11048:SF28">
    <property type="entry name" value="4-HYDROXYBENZOATE POLYPRENYLTRANSFERASE, MITOCHONDRIAL"/>
    <property type="match status" value="1"/>
</dbReference>
<keyword evidence="13" id="KW-1185">Reference proteome</keyword>
<evidence type="ECO:0000256" key="4">
    <source>
        <dbReference type="ARBA" id="ARBA00005985"/>
    </source>
</evidence>
<evidence type="ECO:0000256" key="9">
    <source>
        <dbReference type="ARBA" id="ARBA00075214"/>
    </source>
</evidence>
<dbReference type="GO" id="GO:0008412">
    <property type="term" value="F:4-hydroxybenzoate polyprenyltransferase activity"/>
    <property type="evidence" value="ECO:0007669"/>
    <property type="project" value="TreeGrafter"/>
</dbReference>
<protein>
    <recommendedName>
        <fullName evidence="9">Diterpenoid pyrone biosynthesis cluster protein C</fullName>
    </recommendedName>
</protein>
<comment type="caution">
    <text evidence="12">The sequence shown here is derived from an EMBL/GenBank/DDBJ whole genome shotgun (WGS) entry which is preliminary data.</text>
</comment>
<feature type="transmembrane region" description="Helical" evidence="11">
    <location>
        <begin position="293"/>
        <end position="311"/>
    </location>
</feature>
<reference evidence="12" key="1">
    <citation type="submission" date="2023-06" db="EMBL/GenBank/DDBJ databases">
        <title>Genome-scale phylogeny and comparative genomics of the fungal order Sordariales.</title>
        <authorList>
            <consortium name="Lawrence Berkeley National Laboratory"/>
            <person name="Hensen N."/>
            <person name="Bonometti L."/>
            <person name="Westerberg I."/>
            <person name="Brannstrom I.O."/>
            <person name="Guillou S."/>
            <person name="Cros-Aarteil S."/>
            <person name="Calhoun S."/>
            <person name="Haridas S."/>
            <person name="Kuo A."/>
            <person name="Mondo S."/>
            <person name="Pangilinan J."/>
            <person name="Riley R."/>
            <person name="Labutti K."/>
            <person name="Andreopoulos B."/>
            <person name="Lipzen A."/>
            <person name="Chen C."/>
            <person name="Yanf M."/>
            <person name="Daum C."/>
            <person name="Ng V."/>
            <person name="Clum A."/>
            <person name="Steindorff A."/>
            <person name="Ohm R."/>
            <person name="Martin F."/>
            <person name="Silar P."/>
            <person name="Natvig D."/>
            <person name="Lalanne C."/>
            <person name="Gautier V."/>
            <person name="Ament-Velasquez S.L."/>
            <person name="Kruys A."/>
            <person name="Hutchinson M.I."/>
            <person name="Powell A.J."/>
            <person name="Barry K."/>
            <person name="Miller A.N."/>
            <person name="Grigoriev I.V."/>
            <person name="Debuchy R."/>
            <person name="Gladieux P."/>
            <person name="Thoren M.H."/>
            <person name="Johannesson H."/>
        </authorList>
    </citation>
    <scope>NUCLEOTIDE SEQUENCE</scope>
    <source>
        <strain evidence="12">SMH2532-1</strain>
    </source>
</reference>
<dbReference type="InterPro" id="IPR000537">
    <property type="entry name" value="UbiA_prenyltransferase"/>
</dbReference>
<feature type="transmembrane region" description="Helical" evidence="11">
    <location>
        <begin position="146"/>
        <end position="162"/>
    </location>
</feature>
<comment type="similarity">
    <text evidence="4">Belongs to the UbiA prenyltransferase family.</text>
</comment>
<keyword evidence="7 11" id="KW-1133">Transmembrane helix</keyword>
<feature type="transmembrane region" description="Helical" evidence="11">
    <location>
        <begin position="198"/>
        <end position="219"/>
    </location>
</feature>
<feature type="transmembrane region" description="Helical" evidence="11">
    <location>
        <begin position="119"/>
        <end position="140"/>
    </location>
</feature>
<evidence type="ECO:0000313" key="13">
    <source>
        <dbReference type="Proteomes" id="UP001174936"/>
    </source>
</evidence>
<evidence type="ECO:0000256" key="8">
    <source>
        <dbReference type="ARBA" id="ARBA00023136"/>
    </source>
</evidence>
<dbReference type="GO" id="GO:0006744">
    <property type="term" value="P:ubiquinone biosynthetic process"/>
    <property type="evidence" value="ECO:0007669"/>
    <property type="project" value="TreeGrafter"/>
</dbReference>
<evidence type="ECO:0000256" key="11">
    <source>
        <dbReference type="SAM" id="Phobius"/>
    </source>
</evidence>
<keyword evidence="8 11" id="KW-0472">Membrane</keyword>
<dbReference type="PANTHER" id="PTHR11048">
    <property type="entry name" value="PRENYLTRANSFERASES"/>
    <property type="match status" value="1"/>
</dbReference>
<evidence type="ECO:0000256" key="7">
    <source>
        <dbReference type="ARBA" id="ARBA00022989"/>
    </source>
</evidence>
<gene>
    <name evidence="12" type="ORF">B0T16DRAFT_431494</name>
</gene>
<evidence type="ECO:0000256" key="6">
    <source>
        <dbReference type="ARBA" id="ARBA00022692"/>
    </source>
</evidence>
<name>A0AA39XYF3_9PEZI</name>
<feature type="transmembrane region" description="Helical" evidence="11">
    <location>
        <begin position="169"/>
        <end position="192"/>
    </location>
</feature>
<feature type="region of interest" description="Disordered" evidence="10">
    <location>
        <begin position="1"/>
        <end position="20"/>
    </location>
</feature>
<accession>A0AA39XYF3</accession>
<dbReference type="FunFam" id="1.10.357.140:FF:000008">
    <property type="entry name" value="4-hydroxybenzoate octaprenyltransferase"/>
    <property type="match status" value="1"/>
</dbReference>
<feature type="compositionally biased region" description="Polar residues" evidence="10">
    <location>
        <begin position="1"/>
        <end position="17"/>
    </location>
</feature>
<dbReference type="InterPro" id="IPR039653">
    <property type="entry name" value="Prenyltransferase"/>
</dbReference>
<dbReference type="Gene3D" id="1.20.120.1780">
    <property type="entry name" value="UbiA prenyltransferase"/>
    <property type="match status" value="1"/>
</dbReference>
<comment type="pathway">
    <text evidence="3">Secondary metabolite biosynthesis; terpenoid biosynthesis.</text>
</comment>
<dbReference type="Gene3D" id="1.10.357.140">
    <property type="entry name" value="UbiA prenyltransferase"/>
    <property type="match status" value="1"/>
</dbReference>
<dbReference type="EMBL" id="JAULSV010000006">
    <property type="protein sequence ID" value="KAK0641831.1"/>
    <property type="molecule type" value="Genomic_DNA"/>
</dbReference>
<evidence type="ECO:0000256" key="2">
    <source>
        <dbReference type="ARBA" id="ARBA00004141"/>
    </source>
</evidence>
<evidence type="ECO:0000256" key="10">
    <source>
        <dbReference type="SAM" id="MobiDB-lite"/>
    </source>
</evidence>
<dbReference type="AlphaFoldDB" id="A0AA39XYF3"/>
<keyword evidence="6 11" id="KW-0812">Transmembrane</keyword>
<dbReference type="GO" id="GO:0005743">
    <property type="term" value="C:mitochondrial inner membrane"/>
    <property type="evidence" value="ECO:0007669"/>
    <property type="project" value="TreeGrafter"/>
</dbReference>
<sequence length="323" mass="34584">MSSASIPTEKTPLSTQYGGHHSGTWVDRLPPSWTPYIQLSRLSPPAGLFLIFLPHLFGALHAAITHNLPLSTLLPVTAYLLLGSLFFSNAAHAWNDLVDAPIDAKIERTKTRPIPRGAVSPRAALVFTLSQALAAGVFLLALPKDAHIAAVATVVGTVYYPYAKRHSHFVQFLLGFCLTWGIVVGSAAMGTVRPWRDGSTGCLVGAVGLWVVGFDTIYAHQDLRDDLRVGVRSMAVLVRGWARGFLVGVWVCMSLLLVGSGWFGGMGVAWYVVGVGGVDLEDPASCWAWFSQGFWVTGAAVAAGLLGEYVFQVGGFKVSLYGV</sequence>
<feature type="transmembrane region" description="Helical" evidence="11">
    <location>
        <begin position="240"/>
        <end position="273"/>
    </location>
</feature>
<dbReference type="InterPro" id="IPR044878">
    <property type="entry name" value="UbiA_sf"/>
</dbReference>
<comment type="cofactor">
    <cofactor evidence="1">
        <name>Mg(2+)</name>
        <dbReference type="ChEBI" id="CHEBI:18420"/>
    </cofactor>
</comment>
<keyword evidence="5" id="KW-0808">Transferase</keyword>
<dbReference type="Pfam" id="PF01040">
    <property type="entry name" value="UbiA"/>
    <property type="match status" value="1"/>
</dbReference>
<evidence type="ECO:0000313" key="12">
    <source>
        <dbReference type="EMBL" id="KAK0641831.1"/>
    </source>
</evidence>